<evidence type="ECO:0000256" key="1">
    <source>
        <dbReference type="SAM" id="Phobius"/>
    </source>
</evidence>
<dbReference type="AlphaFoldDB" id="A0A0G1UAW6"/>
<protein>
    <submittedName>
        <fullName evidence="2">Uncharacterized protein</fullName>
    </submittedName>
</protein>
<keyword evidence="1" id="KW-0812">Transmembrane</keyword>
<dbReference type="Proteomes" id="UP000034956">
    <property type="component" value="Unassembled WGS sequence"/>
</dbReference>
<keyword evidence="1" id="KW-0472">Membrane</keyword>
<evidence type="ECO:0000313" key="3">
    <source>
        <dbReference type="Proteomes" id="UP000034956"/>
    </source>
</evidence>
<accession>A0A0G1UAW6</accession>
<feature type="transmembrane region" description="Helical" evidence="1">
    <location>
        <begin position="9"/>
        <end position="28"/>
    </location>
</feature>
<sequence length="139" mass="15553">MDLNIIKKIILGLVVIVVLLVVLYWLGWLPSNVIPGARSRYQAVFLTNGQVYFGHLAKESSQYPVLTDIYYLQVNQPSQSLQPSENSSANINLVKLGGELHGPTDEMRINRDQILFIETLRTDSGVVKAIDQLQTTAKK</sequence>
<dbReference type="EMBL" id="LCPF01000002">
    <property type="protein sequence ID" value="KKU91264.1"/>
    <property type="molecule type" value="Genomic_DNA"/>
</dbReference>
<gene>
    <name evidence="2" type="ORF">UY23_C0002G0003</name>
</gene>
<keyword evidence="1" id="KW-1133">Transmembrane helix</keyword>
<name>A0A0G1UAW6_9BACT</name>
<evidence type="ECO:0000313" key="2">
    <source>
        <dbReference type="EMBL" id="KKU91264.1"/>
    </source>
</evidence>
<comment type="caution">
    <text evidence="2">The sequence shown here is derived from an EMBL/GenBank/DDBJ whole genome shotgun (WGS) entry which is preliminary data.</text>
</comment>
<organism evidence="2 3">
    <name type="scientific">Candidatus Jorgensenbacteria bacterium GW2011_GWA1_48_11</name>
    <dbReference type="NCBI Taxonomy" id="1618660"/>
    <lineage>
        <taxon>Bacteria</taxon>
        <taxon>Candidatus Joergenseniibacteriota</taxon>
    </lineage>
</organism>
<proteinExistence type="predicted"/>
<reference evidence="2 3" key="1">
    <citation type="journal article" date="2015" name="Nature">
        <title>rRNA introns, odd ribosomes, and small enigmatic genomes across a large radiation of phyla.</title>
        <authorList>
            <person name="Brown C.T."/>
            <person name="Hug L.A."/>
            <person name="Thomas B.C."/>
            <person name="Sharon I."/>
            <person name="Castelle C.J."/>
            <person name="Singh A."/>
            <person name="Wilkins M.J."/>
            <person name="Williams K.H."/>
            <person name="Banfield J.F."/>
        </authorList>
    </citation>
    <scope>NUCLEOTIDE SEQUENCE [LARGE SCALE GENOMIC DNA]</scope>
</reference>